<dbReference type="EMBL" id="CP001145">
    <property type="protein sequence ID" value="ACI17920.1"/>
    <property type="molecule type" value="Genomic_DNA"/>
</dbReference>
<accession>B5Y9F7</accession>
<reference evidence="1 2" key="2">
    <citation type="journal article" date="2014" name="Genome Announc.">
        <title>Complete Genome Sequence of Coprothermobacter proteolyticus DSM 5265.</title>
        <authorList>
            <person name="Alexiev A."/>
            <person name="Coil D.A."/>
            <person name="Badger J.H."/>
            <person name="Enticknap J."/>
            <person name="Ward N."/>
            <person name="Robb F.T."/>
            <person name="Eisen J.A."/>
        </authorList>
    </citation>
    <scope>NUCLEOTIDE SEQUENCE [LARGE SCALE GENOMIC DNA]</scope>
    <source>
        <strain evidence="2">ATCC 35245 / DSM 5265 / OCM 4 / BT</strain>
    </source>
</reference>
<evidence type="ECO:0000313" key="2">
    <source>
        <dbReference type="Proteomes" id="UP000001732"/>
    </source>
</evidence>
<proteinExistence type="predicted"/>
<reference evidence="2" key="1">
    <citation type="submission" date="2008-08" db="EMBL/GenBank/DDBJ databases">
        <title>The complete genome sequence of Coprothermobacter proteolyticus strain ATCC 5245 / DSM 5265 / BT.</title>
        <authorList>
            <person name="Dodson R.J."/>
            <person name="Durkin A.S."/>
            <person name="Wu M."/>
            <person name="Eisen J."/>
            <person name="Sutton G."/>
        </authorList>
    </citation>
    <scope>NUCLEOTIDE SEQUENCE [LARGE SCALE GENOMIC DNA]</scope>
    <source>
        <strain evidence="2">ATCC 35245 / DSM 5265 / OCM 4 / BT</strain>
    </source>
</reference>
<protein>
    <submittedName>
        <fullName evidence="1">Uncharacterized protein</fullName>
    </submittedName>
</protein>
<gene>
    <name evidence="1" type="ordered locus">COPRO5265_1093</name>
</gene>
<sequence length="39" mass="4374">MVRVIIKNELQKEEDFKGACQTACKTSATVSNVTFEPEQ</sequence>
<dbReference type="Proteomes" id="UP000001732">
    <property type="component" value="Chromosome"/>
</dbReference>
<keyword evidence="2" id="KW-1185">Reference proteome</keyword>
<dbReference type="AlphaFoldDB" id="B5Y9F7"/>
<name>B5Y9F7_COPPD</name>
<evidence type="ECO:0000313" key="1">
    <source>
        <dbReference type="EMBL" id="ACI17920.1"/>
    </source>
</evidence>
<organism evidence="1 2">
    <name type="scientific">Coprothermobacter proteolyticus (strain ATCC 35245 / DSM 5265 / OCM 4 / BT)</name>
    <dbReference type="NCBI Taxonomy" id="309798"/>
    <lineage>
        <taxon>Bacteria</taxon>
        <taxon>Pseudomonadati</taxon>
        <taxon>Coprothermobacterota</taxon>
        <taxon>Coprothermobacteria</taxon>
        <taxon>Coprothermobacterales</taxon>
        <taxon>Coprothermobacteraceae</taxon>
        <taxon>Coprothermobacter</taxon>
    </lineage>
</organism>